<gene>
    <name evidence="1" type="ORF">GCM10023307_16250</name>
</gene>
<reference evidence="2" key="1">
    <citation type="journal article" date="2019" name="Int. J. Syst. Evol. Microbiol.">
        <title>The Global Catalogue of Microorganisms (GCM) 10K type strain sequencing project: providing services to taxonomists for standard genome sequencing and annotation.</title>
        <authorList>
            <consortium name="The Broad Institute Genomics Platform"/>
            <consortium name="The Broad Institute Genome Sequencing Center for Infectious Disease"/>
            <person name="Wu L."/>
            <person name="Ma J."/>
        </authorList>
    </citation>
    <scope>NUCLEOTIDE SEQUENCE [LARGE SCALE GENOMIC DNA]</scope>
    <source>
        <strain evidence="2">JCM 18204</strain>
    </source>
</reference>
<organism evidence="1 2">
    <name type="scientific">Lysobacter hankyongensis</name>
    <dbReference type="NCBI Taxonomy" id="1176535"/>
    <lineage>
        <taxon>Bacteria</taxon>
        <taxon>Pseudomonadati</taxon>
        <taxon>Pseudomonadota</taxon>
        <taxon>Gammaproteobacteria</taxon>
        <taxon>Lysobacterales</taxon>
        <taxon>Lysobacteraceae</taxon>
        <taxon>Lysobacter</taxon>
    </lineage>
</organism>
<evidence type="ECO:0000313" key="1">
    <source>
        <dbReference type="EMBL" id="GAA4791697.1"/>
    </source>
</evidence>
<comment type="caution">
    <text evidence="1">The sequence shown here is derived from an EMBL/GenBank/DDBJ whole genome shotgun (WGS) entry which is preliminary data.</text>
</comment>
<dbReference type="RefSeq" id="WP_345302822.1">
    <property type="nucleotide sequence ID" value="NZ_BAABJE010000007.1"/>
</dbReference>
<dbReference type="Proteomes" id="UP001499959">
    <property type="component" value="Unassembled WGS sequence"/>
</dbReference>
<proteinExistence type="predicted"/>
<accession>A0ABP9B7H5</accession>
<sequence length="321" mass="34626">MSTIAIIPIMTRADIATAALSEQVEQRIRIAISLLPAYRIRARARAWDGTRCTLLVADLADAYGRRAFEVAKKRGMPMLLFNADAADLCAGVATANDGSPAPVLAQSLRDLLVQEVAEAAPETIVGGTQPALCRLAEPEYSGRAVDATYAGRMLRIRPEQGRVYAPTFSDLLSARDSFSSTDWTLSLSGNADDGQQDDGASRSLEAFLLQSAFQGRDHLPTFPQGRYRLREWPDVGSAPELIDALRVARALLRAPASADDLGKWCSMDARDVNACLWAYRAANLLDAHDIDATDTPPAPQPVSALSGMLARIANRFGLGRT</sequence>
<evidence type="ECO:0000313" key="2">
    <source>
        <dbReference type="Proteomes" id="UP001499959"/>
    </source>
</evidence>
<keyword evidence="2" id="KW-1185">Reference proteome</keyword>
<dbReference type="EMBL" id="BAABJE010000007">
    <property type="protein sequence ID" value="GAA4791697.1"/>
    <property type="molecule type" value="Genomic_DNA"/>
</dbReference>
<name>A0ABP9B7H5_9GAMM</name>
<protein>
    <submittedName>
        <fullName evidence="1">Uncharacterized protein</fullName>
    </submittedName>
</protein>